<gene>
    <name evidence="3" type="ORF">FEE95_20290</name>
</gene>
<reference evidence="3 4" key="1">
    <citation type="submission" date="2019-05" db="EMBL/GenBank/DDBJ databases">
        <authorList>
            <person name="Zhang J.-Y."/>
            <person name="Feg X."/>
            <person name="Du Z.-J."/>
        </authorList>
    </citation>
    <scope>NUCLEOTIDE SEQUENCE [LARGE SCALE GENOMIC DNA]</scope>
    <source>
        <strain evidence="3 4">RZ26</strain>
    </source>
</reference>
<accession>A0A5S3PGZ8</accession>
<proteinExistence type="predicted"/>
<name>A0A5S3PGZ8_9FLAO</name>
<organism evidence="3 4">
    <name type="scientific">Maribacter algarum</name>
    <name type="common">ex Zhang et al. 2020</name>
    <dbReference type="NCBI Taxonomy" id="2578118"/>
    <lineage>
        <taxon>Bacteria</taxon>
        <taxon>Pseudomonadati</taxon>
        <taxon>Bacteroidota</taxon>
        <taxon>Flavobacteriia</taxon>
        <taxon>Flavobacteriales</taxon>
        <taxon>Flavobacteriaceae</taxon>
        <taxon>Maribacter</taxon>
    </lineage>
</organism>
<dbReference type="SUPFAM" id="SSF69318">
    <property type="entry name" value="Integrin alpha N-terminal domain"/>
    <property type="match status" value="3"/>
</dbReference>
<dbReference type="InterPro" id="IPR027039">
    <property type="entry name" value="Crtac1"/>
</dbReference>
<dbReference type="InterPro" id="IPR013517">
    <property type="entry name" value="FG-GAP"/>
</dbReference>
<sequence>MSLLLKHFYSKKVTVITLLFLMLLMPSCNESSSRENEVGISNEQKLFTTIHSDVSKIDFVNTLEETLESNYYQYMYTYIGGGVAVGDINNDGLLDLYFTSNSSEDKLYLNQGNFRFKDITEIAGTTINDGFNTGVTMVDINNDEYLDIYVSRGGWKDEDNKFANLLYINNGDLTFTEKAEEMGLADANRSIQATFFDYDRDNDLDVYISNTPDITSRTKVLDLDKIHKNPKTLELKGSDRLYNNDGTGRFTDVSVKAGLQFDIGFGLNPQVGDLNNDGWMDVYVCNDFNTPDLAYINNGNGTFTESRDKVFKHMSFNSMGSDMADIDNDGLQDLMTLDMNPEDYIRSKTTMGMTSIDQFELMVDKGYHHQYMHNMLQINNGNGTFSEIGNMSGIANTDWSWSLLSADFDLDGFNDVYVTNGVYRDVIDRDKNNEILEILKTNGRKPTAEDFLSFAKMLPQQKLNNYLFKNQGNRTFENVTDSWSNTQPTFSNGAVYADLDNDGDLDIVANNINENVTLLQNNTTKSIIKYYLKVEFEGPPTNVFGVGTTVNLYFKDGSKQTRQLINSRGFLSSVPNILHFGLGEHMSIDKLEVIWPDGKVQELLDVDVNQFLYMNYIYAAPREPKNKPAALFTKIDTDFKHEDPYFNDYNLQILLPHKLSQTGPAVAKADINNDGLEDVFLGGGHKQPGRVLLGQSNGTFREKNNPAFTFDEQSEDVGAAFFDVDSDGDEDLYVVSGSYEFQSTPKLLVDRLYINDGKGNFSKSSDALPQVGIAGSVVTPSDYDGDGDIDLFVGGRVITGRYPHPASSLLLVNTNGKFEIRNDDLAPELGGLGLVTDATWIDLDNDKKDDLLLTGEWMGIQVFLNKNNRLERSEDYKNLVDAVGWWNKLFVADIDNDGDKDIVAGNLGLNYKFHASPEKPFEIYTSDFDYNGSEDIILAKDYKGKQVPIRGKGCMTQQLPHLAQTIPSYTDFANKDLEGIVGKGLESALHYKATEFRSGIFMNDGGGNFSFEPFALQIQQSPINSILFSDFDGDGMKDLLLAGNNYQSEVETTRADAGIGSFLKGNGKGDFQYVSNFESGFFADKDVRNMVLAQLGEQEMVIVVNNNDVHDFFNVNTKK</sequence>
<evidence type="ECO:0000259" key="2">
    <source>
        <dbReference type="Pfam" id="PF07593"/>
    </source>
</evidence>
<dbReference type="InterPro" id="IPR028994">
    <property type="entry name" value="Integrin_alpha_N"/>
</dbReference>
<dbReference type="PANTHER" id="PTHR16026">
    <property type="entry name" value="CARTILAGE ACIDIC PROTEIN 1"/>
    <property type="match status" value="1"/>
</dbReference>
<dbReference type="AlphaFoldDB" id="A0A5S3PGZ8"/>
<dbReference type="OrthoDB" id="9816120at2"/>
<dbReference type="PANTHER" id="PTHR16026:SF0">
    <property type="entry name" value="CARTILAGE ACIDIC PROTEIN 1"/>
    <property type="match status" value="1"/>
</dbReference>
<dbReference type="InterPro" id="IPR011519">
    <property type="entry name" value="UnbV_ASPIC"/>
</dbReference>
<dbReference type="RefSeq" id="WP_138659861.1">
    <property type="nucleotide sequence ID" value="NZ_VATY01000005.1"/>
</dbReference>
<evidence type="ECO:0000313" key="3">
    <source>
        <dbReference type="EMBL" id="TMM53402.1"/>
    </source>
</evidence>
<dbReference type="Pfam" id="PF13517">
    <property type="entry name" value="FG-GAP_3"/>
    <property type="match status" value="7"/>
</dbReference>
<dbReference type="Pfam" id="PF07593">
    <property type="entry name" value="UnbV_ASPIC"/>
    <property type="match status" value="1"/>
</dbReference>
<evidence type="ECO:0000256" key="1">
    <source>
        <dbReference type="ARBA" id="ARBA00022729"/>
    </source>
</evidence>
<dbReference type="EMBL" id="VATY01000005">
    <property type="protein sequence ID" value="TMM53402.1"/>
    <property type="molecule type" value="Genomic_DNA"/>
</dbReference>
<keyword evidence="4" id="KW-1185">Reference proteome</keyword>
<evidence type="ECO:0000313" key="4">
    <source>
        <dbReference type="Proteomes" id="UP000310314"/>
    </source>
</evidence>
<protein>
    <submittedName>
        <fullName evidence="3">RNA-binding protein</fullName>
    </submittedName>
</protein>
<comment type="caution">
    <text evidence="3">The sequence shown here is derived from an EMBL/GenBank/DDBJ whole genome shotgun (WGS) entry which is preliminary data.</text>
</comment>
<keyword evidence="1" id="KW-0732">Signal</keyword>
<dbReference type="Gene3D" id="2.130.10.130">
    <property type="entry name" value="Integrin alpha, N-terminal"/>
    <property type="match status" value="3"/>
</dbReference>
<dbReference type="Proteomes" id="UP000310314">
    <property type="component" value="Unassembled WGS sequence"/>
</dbReference>
<feature type="domain" description="ASPIC/UnbV" evidence="2">
    <location>
        <begin position="545"/>
        <end position="612"/>
    </location>
</feature>